<dbReference type="OrthoDB" id="9803188at2"/>
<organism evidence="2 3">
    <name type="scientific">Yoonia maritima</name>
    <dbReference type="NCBI Taxonomy" id="1435347"/>
    <lineage>
        <taxon>Bacteria</taxon>
        <taxon>Pseudomonadati</taxon>
        <taxon>Pseudomonadota</taxon>
        <taxon>Alphaproteobacteria</taxon>
        <taxon>Rhodobacterales</taxon>
        <taxon>Paracoccaceae</taxon>
        <taxon>Yoonia</taxon>
    </lineage>
</organism>
<protein>
    <recommendedName>
        <fullName evidence="4">Phage integrase family protein</fullName>
    </recommendedName>
</protein>
<keyword evidence="3" id="KW-1185">Reference proteome</keyword>
<reference evidence="2 3" key="1">
    <citation type="submission" date="2018-03" db="EMBL/GenBank/DDBJ databases">
        <title>Genomic Encyclopedia of Archaeal and Bacterial Type Strains, Phase II (KMG-II): from individual species to whole genera.</title>
        <authorList>
            <person name="Goeker M."/>
        </authorList>
    </citation>
    <scope>NUCLEOTIDE SEQUENCE [LARGE SCALE GENOMIC DNA]</scope>
    <source>
        <strain evidence="2 3">DSM 101533</strain>
    </source>
</reference>
<dbReference type="Proteomes" id="UP000238007">
    <property type="component" value="Unassembled WGS sequence"/>
</dbReference>
<dbReference type="GO" id="GO:0006310">
    <property type="term" value="P:DNA recombination"/>
    <property type="evidence" value="ECO:0007669"/>
    <property type="project" value="UniProtKB-KW"/>
</dbReference>
<dbReference type="Gene3D" id="1.10.443.10">
    <property type="entry name" value="Intergrase catalytic core"/>
    <property type="match status" value="1"/>
</dbReference>
<dbReference type="InterPro" id="IPR013762">
    <property type="entry name" value="Integrase-like_cat_sf"/>
</dbReference>
<evidence type="ECO:0000313" key="2">
    <source>
        <dbReference type="EMBL" id="PRY74242.1"/>
    </source>
</evidence>
<dbReference type="AlphaFoldDB" id="A0A2T0VT83"/>
<sequence length="257" mass="30037">MKQHQRTRYLEKRGDGFYWRRRLPKIRNYQTNLFLTFSLRTDIPSNARDLAARLTALTTLAFDYAKGCYDLKLDMLRPLLTDLIRFEIAAFEKARLKIDEETTKMIRRFIDVYRPVVLVQSGHDADNEHLFVGSETERKERGESGSYAAGFGYQCKGKLCQRFKKHMAKYCMIDMDFQVMRHIAGKVILDMNPSAMSLVQELLGHKKSETTRSYYAEVCKLVAQKNYLALLDRYTRRVLTNVDFHAEIEDHLKGGQK</sequence>
<evidence type="ECO:0008006" key="4">
    <source>
        <dbReference type="Google" id="ProtNLM"/>
    </source>
</evidence>
<dbReference type="GO" id="GO:0003677">
    <property type="term" value="F:DNA binding"/>
    <property type="evidence" value="ECO:0007669"/>
    <property type="project" value="InterPro"/>
</dbReference>
<gene>
    <name evidence="2" type="ORF">CLV80_12019</name>
</gene>
<dbReference type="InterPro" id="IPR011010">
    <property type="entry name" value="DNA_brk_join_enz"/>
</dbReference>
<evidence type="ECO:0000313" key="3">
    <source>
        <dbReference type="Proteomes" id="UP000238007"/>
    </source>
</evidence>
<dbReference type="SUPFAM" id="SSF56349">
    <property type="entry name" value="DNA breaking-rejoining enzymes"/>
    <property type="match status" value="1"/>
</dbReference>
<dbReference type="EMBL" id="PVTP01000020">
    <property type="protein sequence ID" value="PRY74242.1"/>
    <property type="molecule type" value="Genomic_DNA"/>
</dbReference>
<proteinExistence type="predicted"/>
<evidence type="ECO:0000256" key="1">
    <source>
        <dbReference type="ARBA" id="ARBA00023172"/>
    </source>
</evidence>
<accession>A0A2T0VT83</accession>
<dbReference type="GO" id="GO:0015074">
    <property type="term" value="P:DNA integration"/>
    <property type="evidence" value="ECO:0007669"/>
    <property type="project" value="InterPro"/>
</dbReference>
<dbReference type="RefSeq" id="WP_106359336.1">
    <property type="nucleotide sequence ID" value="NZ_PVTP01000020.1"/>
</dbReference>
<comment type="caution">
    <text evidence="2">The sequence shown here is derived from an EMBL/GenBank/DDBJ whole genome shotgun (WGS) entry which is preliminary data.</text>
</comment>
<name>A0A2T0VT83_9RHOB</name>
<keyword evidence="1" id="KW-0233">DNA recombination</keyword>